<feature type="transmembrane region" description="Helical" evidence="6">
    <location>
        <begin position="274"/>
        <end position="293"/>
    </location>
</feature>
<dbReference type="InterPro" id="IPR020846">
    <property type="entry name" value="MFS_dom"/>
</dbReference>
<feature type="transmembrane region" description="Helical" evidence="6">
    <location>
        <begin position="111"/>
        <end position="133"/>
    </location>
</feature>
<proteinExistence type="predicted"/>
<evidence type="ECO:0000256" key="5">
    <source>
        <dbReference type="ARBA" id="ARBA00023136"/>
    </source>
</evidence>
<dbReference type="GO" id="GO:0016020">
    <property type="term" value="C:membrane"/>
    <property type="evidence" value="ECO:0007669"/>
    <property type="project" value="UniProtKB-SubCell"/>
</dbReference>
<feature type="transmembrane region" description="Helical" evidence="6">
    <location>
        <begin position="81"/>
        <end position="99"/>
    </location>
</feature>
<organism evidence="8 9">
    <name type="scientific">Cephalotrichum gorgonifer</name>
    <dbReference type="NCBI Taxonomy" id="2041049"/>
    <lineage>
        <taxon>Eukaryota</taxon>
        <taxon>Fungi</taxon>
        <taxon>Dikarya</taxon>
        <taxon>Ascomycota</taxon>
        <taxon>Pezizomycotina</taxon>
        <taxon>Sordariomycetes</taxon>
        <taxon>Hypocreomycetidae</taxon>
        <taxon>Microascales</taxon>
        <taxon>Microascaceae</taxon>
        <taxon>Cephalotrichum</taxon>
    </lineage>
</organism>
<keyword evidence="2" id="KW-0813">Transport</keyword>
<feature type="transmembrane region" description="Helical" evidence="6">
    <location>
        <begin position="170"/>
        <end position="191"/>
    </location>
</feature>
<keyword evidence="3 6" id="KW-0812">Transmembrane</keyword>
<accession>A0AAE8MRV2</accession>
<dbReference type="FunFam" id="1.20.1250.20:FF:000013">
    <property type="entry name" value="MFS general substrate transporter"/>
    <property type="match status" value="1"/>
</dbReference>
<feature type="transmembrane region" description="Helical" evidence="6">
    <location>
        <begin position="203"/>
        <end position="225"/>
    </location>
</feature>
<dbReference type="EMBL" id="ONZQ02000002">
    <property type="protein sequence ID" value="SPN99096.1"/>
    <property type="molecule type" value="Genomic_DNA"/>
</dbReference>
<evidence type="ECO:0000313" key="8">
    <source>
        <dbReference type="EMBL" id="SPN99096.1"/>
    </source>
</evidence>
<feature type="transmembrane region" description="Helical" evidence="6">
    <location>
        <begin position="38"/>
        <end position="61"/>
    </location>
</feature>
<evidence type="ECO:0000256" key="6">
    <source>
        <dbReference type="SAM" id="Phobius"/>
    </source>
</evidence>
<feature type="transmembrane region" description="Helical" evidence="6">
    <location>
        <begin position="399"/>
        <end position="421"/>
    </location>
</feature>
<feature type="transmembrane region" description="Helical" evidence="6">
    <location>
        <begin position="433"/>
        <end position="454"/>
    </location>
</feature>
<feature type="domain" description="Major facilitator superfamily (MFS) profile" evidence="7">
    <location>
        <begin position="38"/>
        <end position="461"/>
    </location>
</feature>
<feature type="transmembrane region" description="Helical" evidence="6">
    <location>
        <begin position="139"/>
        <end position="158"/>
    </location>
</feature>
<dbReference type="GO" id="GO:0022857">
    <property type="term" value="F:transmembrane transporter activity"/>
    <property type="evidence" value="ECO:0007669"/>
    <property type="project" value="InterPro"/>
</dbReference>
<dbReference type="PANTHER" id="PTHR43791">
    <property type="entry name" value="PERMEASE-RELATED"/>
    <property type="match status" value="1"/>
</dbReference>
<gene>
    <name evidence="8" type="ORF">DNG_02132</name>
</gene>
<comment type="subcellular location">
    <subcellularLocation>
        <location evidence="1">Membrane</location>
        <topology evidence="1">Multi-pass membrane protein</topology>
    </subcellularLocation>
</comment>
<sequence>MSSIQDDIEKPYNVPAPISLSSFIRAERALIRKQDLRIIPLSAGIYFLCFLDRANIGNAKILNYSTSNDMQTELRMSDHQFALALLIFLVAYGIFEVPSNILLKKLRPSRWIAILMFSWGVCTVCLGFCKTYPQVMAVRFLLGMAEAGLFPGLVYYLTFWYKYNERSLRIALILASATLAGAFGGAIAFGIGHMNHARGLSAWRWLFIVEGVPSCLSAVLVLLFLPDFPERARWLTQQEQDLAIARLDLEGSKSGHKSMTWEDAKMTLMDWRLYVHYLVYFAGSIPFASMSLFTPSITAGLGYHDLTAQLMTVPPWCVGYVIQLLVAWSADHFNARGWHVATLAIIGALGYIVSAVLPPEAFLSRYGCLIIALSGAFSTIPPLLGWLSSNVVSTASVGLAIAINVSFGAGFGQIGGIWIYMESEKERGYPSGHWTNAAMMLVVAVGSIGLRLYYGMVNKRLIKDANGEEVRLYKL</sequence>
<evidence type="ECO:0000256" key="1">
    <source>
        <dbReference type="ARBA" id="ARBA00004141"/>
    </source>
</evidence>
<evidence type="ECO:0000313" key="9">
    <source>
        <dbReference type="Proteomes" id="UP001187682"/>
    </source>
</evidence>
<keyword evidence="4 6" id="KW-1133">Transmembrane helix</keyword>
<reference evidence="8" key="1">
    <citation type="submission" date="2018-03" db="EMBL/GenBank/DDBJ databases">
        <authorList>
            <person name="Guldener U."/>
        </authorList>
    </citation>
    <scope>NUCLEOTIDE SEQUENCE</scope>
</reference>
<dbReference type="FunFam" id="1.20.1250.20:FF:000057">
    <property type="entry name" value="MFS general substrate transporter"/>
    <property type="match status" value="1"/>
</dbReference>
<name>A0AAE8MRV2_9PEZI</name>
<dbReference type="AlphaFoldDB" id="A0AAE8MRV2"/>
<evidence type="ECO:0000259" key="7">
    <source>
        <dbReference type="PROSITE" id="PS50850"/>
    </source>
</evidence>
<dbReference type="PANTHER" id="PTHR43791:SF49">
    <property type="entry name" value="TRANSPORTER, PUTATIVE (AFU_ORTHOLOGUE AFUA_4G04250)-RELATED"/>
    <property type="match status" value="1"/>
</dbReference>
<dbReference type="InterPro" id="IPR011701">
    <property type="entry name" value="MFS"/>
</dbReference>
<dbReference type="Proteomes" id="UP001187682">
    <property type="component" value="Unassembled WGS sequence"/>
</dbReference>
<feature type="transmembrane region" description="Helical" evidence="6">
    <location>
        <begin position="363"/>
        <end position="387"/>
    </location>
</feature>
<feature type="transmembrane region" description="Helical" evidence="6">
    <location>
        <begin position="313"/>
        <end position="330"/>
    </location>
</feature>
<dbReference type="Gene3D" id="1.20.1250.20">
    <property type="entry name" value="MFS general substrate transporter like domains"/>
    <property type="match status" value="1"/>
</dbReference>
<dbReference type="PROSITE" id="PS50850">
    <property type="entry name" value="MFS"/>
    <property type="match status" value="1"/>
</dbReference>
<evidence type="ECO:0000256" key="3">
    <source>
        <dbReference type="ARBA" id="ARBA00022692"/>
    </source>
</evidence>
<evidence type="ECO:0000256" key="4">
    <source>
        <dbReference type="ARBA" id="ARBA00022989"/>
    </source>
</evidence>
<comment type="caution">
    <text evidence="8">The sequence shown here is derived from an EMBL/GenBank/DDBJ whole genome shotgun (WGS) entry which is preliminary data.</text>
</comment>
<feature type="transmembrane region" description="Helical" evidence="6">
    <location>
        <begin position="337"/>
        <end position="357"/>
    </location>
</feature>
<keyword evidence="9" id="KW-1185">Reference proteome</keyword>
<dbReference type="InterPro" id="IPR036259">
    <property type="entry name" value="MFS_trans_sf"/>
</dbReference>
<dbReference type="SUPFAM" id="SSF103473">
    <property type="entry name" value="MFS general substrate transporter"/>
    <property type="match status" value="1"/>
</dbReference>
<dbReference type="Pfam" id="PF07690">
    <property type="entry name" value="MFS_1"/>
    <property type="match status" value="1"/>
</dbReference>
<evidence type="ECO:0000256" key="2">
    <source>
        <dbReference type="ARBA" id="ARBA00022448"/>
    </source>
</evidence>
<protein>
    <submittedName>
        <fullName evidence="8">Related to putative tartrate transporter</fullName>
    </submittedName>
</protein>
<keyword evidence="5 6" id="KW-0472">Membrane</keyword>